<proteinExistence type="predicted"/>
<keyword evidence="2" id="KW-1185">Reference proteome</keyword>
<evidence type="ECO:0000313" key="1">
    <source>
        <dbReference type="EMBL" id="ERN19982.1"/>
    </source>
</evidence>
<dbReference type="OMA" id="KRGPHIE"/>
<dbReference type="EMBL" id="KI392062">
    <property type="protein sequence ID" value="ERN19982.1"/>
    <property type="molecule type" value="Genomic_DNA"/>
</dbReference>
<dbReference type="GO" id="GO:0009941">
    <property type="term" value="C:chloroplast envelope"/>
    <property type="evidence" value="ECO:0000318"/>
    <property type="project" value="GO_Central"/>
</dbReference>
<dbReference type="eggNOG" id="ENOG502QTCJ">
    <property type="taxonomic scope" value="Eukaryota"/>
</dbReference>
<protein>
    <recommendedName>
        <fullName evidence="3">Protein TRIGALACTOSYLDIACYLGLYCEROL 4, chloroplastic</fullName>
    </recommendedName>
</protein>
<organism evidence="1 2">
    <name type="scientific">Amborella trichopoda</name>
    <dbReference type="NCBI Taxonomy" id="13333"/>
    <lineage>
        <taxon>Eukaryota</taxon>
        <taxon>Viridiplantae</taxon>
        <taxon>Streptophyta</taxon>
        <taxon>Embryophyta</taxon>
        <taxon>Tracheophyta</taxon>
        <taxon>Spermatophyta</taxon>
        <taxon>Magnoliopsida</taxon>
        <taxon>Amborellales</taxon>
        <taxon>Amborellaceae</taxon>
        <taxon>Amborella</taxon>
    </lineage>
</organism>
<dbReference type="GO" id="GO:1990052">
    <property type="term" value="P:ER to chloroplast lipid transport"/>
    <property type="evidence" value="ECO:0000318"/>
    <property type="project" value="GO_Central"/>
</dbReference>
<sequence length="461" mass="50784">MSKLRWAMDSGFWDLNLSTATTLDGVVRAVPDEPCFPLGAARASRALRVQQLSIMSPGFPLGLIPSYTAGPSTPKELGALALQSLLFSPSGSNWWCTLVGQFRPKKLITDIKAEVASGEELEYPGIRNIVKHFWDKALYSLGLCSQISLTPSSSLVFSTEGHGYKKGRRSKAMFFKKLSHHDVTLEAAWPELFIDKDGTYWDVPLSMSLDLSSLVSESGLRYRFGIHKNHGIPHPHTSTTNDVPPSLMPGVCAKAAFSYEKSKDIWRQKEKLKDLIVKTDNGHVLWTSYDVHLREPHAAISGTIGGKCCAWFSGGEGPKEGSGDGGIAKLPLKNRSPFSADLFGSVCFTIQHGKFRKAFNDLTRLDARLDIPSALAVITGPERLASSKFNVILQQQVAGPIVARVDSRLSLSSPSGRLPPHVEDVVYSLSYSFRLMHSGKVVCWYSPKRKEGMVELRVFEF</sequence>
<dbReference type="AlphaFoldDB" id="U5DEW0"/>
<dbReference type="Gramene" id="ERN19982">
    <property type="protein sequence ID" value="ERN19982"/>
    <property type="gene ID" value="AMTR_s00071p00143840"/>
</dbReference>
<dbReference type="GO" id="GO:0070300">
    <property type="term" value="F:phosphatidic acid binding"/>
    <property type="evidence" value="ECO:0007669"/>
    <property type="project" value="InterPro"/>
</dbReference>
<reference evidence="2" key="1">
    <citation type="journal article" date="2013" name="Science">
        <title>The Amborella genome and the evolution of flowering plants.</title>
        <authorList>
            <consortium name="Amborella Genome Project"/>
        </authorList>
    </citation>
    <scope>NUCLEOTIDE SEQUENCE [LARGE SCALE GENOMIC DNA]</scope>
</reference>
<dbReference type="Pfam" id="PF12600">
    <property type="entry name" value="DUF3769"/>
    <property type="match status" value="1"/>
</dbReference>
<name>U5DEW0_AMBTC</name>
<dbReference type="HOGENOM" id="CLU_046616_0_0_1"/>
<accession>U5DEW0</accession>
<gene>
    <name evidence="1" type="ORF">AMTR_s00071p00143840</name>
</gene>
<dbReference type="InterPro" id="IPR044160">
    <property type="entry name" value="TGD4-like"/>
</dbReference>
<dbReference type="PANTHER" id="PTHR34954">
    <property type="entry name" value="EXPRESSED PROTEIN"/>
    <property type="match status" value="1"/>
</dbReference>
<evidence type="ECO:0000313" key="2">
    <source>
        <dbReference type="Proteomes" id="UP000017836"/>
    </source>
</evidence>
<dbReference type="KEGG" id="atr:18448387"/>
<dbReference type="InterPro" id="IPR022244">
    <property type="entry name" value="DUF3769"/>
</dbReference>
<evidence type="ECO:0008006" key="3">
    <source>
        <dbReference type="Google" id="ProtNLM"/>
    </source>
</evidence>
<dbReference type="PANTHER" id="PTHR34954:SF3">
    <property type="entry name" value="EXPRESSED PROTEIN"/>
    <property type="match status" value="1"/>
</dbReference>
<dbReference type="GO" id="GO:0034196">
    <property type="term" value="P:acylglycerol transport"/>
    <property type="evidence" value="ECO:0007669"/>
    <property type="project" value="InterPro"/>
</dbReference>
<dbReference type="Proteomes" id="UP000017836">
    <property type="component" value="Unassembled WGS sequence"/>
</dbReference>
<dbReference type="OrthoDB" id="512148at2759"/>